<dbReference type="EMBL" id="MU839852">
    <property type="protein sequence ID" value="KAK1749815.1"/>
    <property type="molecule type" value="Genomic_DNA"/>
</dbReference>
<dbReference type="AlphaFoldDB" id="A0AAJ0B253"/>
<comment type="caution">
    <text evidence="3">The sequence shown here is derived from an EMBL/GenBank/DDBJ whole genome shotgun (WGS) entry which is preliminary data.</text>
</comment>
<feature type="domain" description="Heterokaryon incompatibility" evidence="2">
    <location>
        <begin position="131"/>
        <end position="278"/>
    </location>
</feature>
<sequence length="409" mass="45544">MARLEGCVVSFSVRRRRGIFPRVEFGLDYWLGGRRIRFVDPLSTHGDGDAGGHSPGSSELEGLRSSGKRCSKKTSARIDWTQASRWLAECHSEHDECASSGTSPGTLPANFRVIDVERRCIVDTPPPDRNFVALSYVWGQSPDPTKLHATKSNMQRLLVDGSLSAAKMPRTVEDAMEACRRLGEPYLWVDRFCIVQDDADDKGEQIAAMGAVYSLAKLVLLATDGHSDSGIAGVSHDRPQKQLSYQIAGITFTNAPVGWREIINGSSAWSTRGWTYQEAILPTRKLYLTESQAFFECRRSVLSEDGSEEMAIYSPLGLRNQPWDPAVDVLYGHVSRYRARKLTNLSDIYNAIDGVASALYGRFGSLWAGLPRQDFDRALLWSQNGLDGLAHRNEHGKTYMYPSWSWSSI</sequence>
<evidence type="ECO:0000313" key="3">
    <source>
        <dbReference type="EMBL" id="KAK1749815.1"/>
    </source>
</evidence>
<dbReference type="Proteomes" id="UP001239445">
    <property type="component" value="Unassembled WGS sequence"/>
</dbReference>
<dbReference type="Pfam" id="PF06985">
    <property type="entry name" value="HET"/>
    <property type="match status" value="1"/>
</dbReference>
<dbReference type="PANTHER" id="PTHR33112">
    <property type="entry name" value="DOMAIN PROTEIN, PUTATIVE-RELATED"/>
    <property type="match status" value="1"/>
</dbReference>
<feature type="region of interest" description="Disordered" evidence="1">
    <location>
        <begin position="46"/>
        <end position="67"/>
    </location>
</feature>
<accession>A0AAJ0B253</accession>
<proteinExistence type="predicted"/>
<dbReference type="InterPro" id="IPR010730">
    <property type="entry name" value="HET"/>
</dbReference>
<evidence type="ECO:0000313" key="4">
    <source>
        <dbReference type="Proteomes" id="UP001239445"/>
    </source>
</evidence>
<evidence type="ECO:0000259" key="2">
    <source>
        <dbReference type="Pfam" id="PF06985"/>
    </source>
</evidence>
<dbReference type="PANTHER" id="PTHR33112:SF12">
    <property type="entry name" value="HETEROKARYON INCOMPATIBILITY DOMAIN-CONTAINING PROTEIN"/>
    <property type="match status" value="1"/>
</dbReference>
<name>A0AAJ0B253_9PEZI</name>
<feature type="compositionally biased region" description="Low complexity" evidence="1">
    <location>
        <begin position="55"/>
        <end position="65"/>
    </location>
</feature>
<organism evidence="3 4">
    <name type="scientific">Echria macrotheca</name>
    <dbReference type="NCBI Taxonomy" id="438768"/>
    <lineage>
        <taxon>Eukaryota</taxon>
        <taxon>Fungi</taxon>
        <taxon>Dikarya</taxon>
        <taxon>Ascomycota</taxon>
        <taxon>Pezizomycotina</taxon>
        <taxon>Sordariomycetes</taxon>
        <taxon>Sordariomycetidae</taxon>
        <taxon>Sordariales</taxon>
        <taxon>Schizotheciaceae</taxon>
        <taxon>Echria</taxon>
    </lineage>
</organism>
<feature type="non-terminal residue" evidence="3">
    <location>
        <position position="409"/>
    </location>
</feature>
<keyword evidence="4" id="KW-1185">Reference proteome</keyword>
<reference evidence="3" key="1">
    <citation type="submission" date="2023-06" db="EMBL/GenBank/DDBJ databases">
        <title>Genome-scale phylogeny and comparative genomics of the fungal order Sordariales.</title>
        <authorList>
            <consortium name="Lawrence Berkeley National Laboratory"/>
            <person name="Hensen N."/>
            <person name="Bonometti L."/>
            <person name="Westerberg I."/>
            <person name="Brannstrom I.O."/>
            <person name="Guillou S."/>
            <person name="Cros-Aarteil S."/>
            <person name="Calhoun S."/>
            <person name="Haridas S."/>
            <person name="Kuo A."/>
            <person name="Mondo S."/>
            <person name="Pangilinan J."/>
            <person name="Riley R."/>
            <person name="Labutti K."/>
            <person name="Andreopoulos B."/>
            <person name="Lipzen A."/>
            <person name="Chen C."/>
            <person name="Yanf M."/>
            <person name="Daum C."/>
            <person name="Ng V."/>
            <person name="Clum A."/>
            <person name="Steindorff A."/>
            <person name="Ohm R."/>
            <person name="Martin F."/>
            <person name="Silar P."/>
            <person name="Natvig D."/>
            <person name="Lalanne C."/>
            <person name="Gautier V."/>
            <person name="Ament-Velasquez S.L."/>
            <person name="Kruys A."/>
            <person name="Hutchinson M.I."/>
            <person name="Powell A.J."/>
            <person name="Barry K."/>
            <person name="Miller A.N."/>
            <person name="Grigoriev I.V."/>
            <person name="Debuchy R."/>
            <person name="Gladieux P."/>
            <person name="Thoren M.H."/>
            <person name="Johannesson H."/>
        </authorList>
    </citation>
    <scope>NUCLEOTIDE SEQUENCE</scope>
    <source>
        <strain evidence="3">PSN4</strain>
    </source>
</reference>
<gene>
    <name evidence="3" type="ORF">QBC47DRAFT_311271</name>
</gene>
<protein>
    <submittedName>
        <fullName evidence="3">Heterokaryon incompatibility protein-domain-containing protein</fullName>
    </submittedName>
</protein>
<evidence type="ECO:0000256" key="1">
    <source>
        <dbReference type="SAM" id="MobiDB-lite"/>
    </source>
</evidence>